<protein>
    <submittedName>
        <fullName evidence="1">HDC14260</fullName>
    </submittedName>
</protein>
<organism evidence="1">
    <name type="scientific">Drosophila melanogaster</name>
    <name type="common">Fruit fly</name>
    <dbReference type="NCBI Taxonomy" id="7227"/>
    <lineage>
        <taxon>Eukaryota</taxon>
        <taxon>Metazoa</taxon>
        <taxon>Ecdysozoa</taxon>
        <taxon>Arthropoda</taxon>
        <taxon>Hexapoda</taxon>
        <taxon>Insecta</taxon>
        <taxon>Pterygota</taxon>
        <taxon>Neoptera</taxon>
        <taxon>Endopterygota</taxon>
        <taxon>Diptera</taxon>
        <taxon>Brachycera</taxon>
        <taxon>Muscomorpha</taxon>
        <taxon>Ephydroidea</taxon>
        <taxon>Drosophilidae</taxon>
        <taxon>Drosophila</taxon>
        <taxon>Sophophora</taxon>
    </lineage>
</organism>
<sequence length="234" mass="25569">MWGMRIVGCCGRCQSGFMKPRTPVAGVSVSDSALPSNGSYFFFPLASAPSAFVVLQHKCWEYFQVAALNLGTLKWNSGLKNSYISTSWRGSKSRGEELNAEWISGASHEDEQQEAATAGIWADGDRQNENIASVNKRDVLQDAQDMADTVDKGARRATCNNSIKFAAESHLEGMQNAPHSSRMQNGMGVKLVLGLRCGAGTWTWAWAWAWTPAELAPVGNSRAGRRQKLPRLIS</sequence>
<gene>
    <name evidence="1" type="ORF">HDC14260</name>
</gene>
<dbReference type="EMBL" id="BK002631">
    <property type="protein sequence ID" value="DAA04137.1"/>
    <property type="molecule type" value="Genomic_DNA"/>
</dbReference>
<name>Q6IJT5_DROME</name>
<accession>Q6IJT5</accession>
<dbReference type="AlphaFoldDB" id="Q6IJT5"/>
<reference evidence="1" key="1">
    <citation type="journal article" date="2003" name="Genome Biol.">
        <title>An integrated gene annotation and transcriptional profiling approach towards the full gene content of the Drosophila genome.</title>
        <authorList>
            <person name="Hild M."/>
            <person name="Beckmann B."/>
            <person name="Haas S.A."/>
            <person name="Koch B."/>
            <person name="Solovyev V."/>
            <person name="Busold C."/>
            <person name="Fellenberg K."/>
            <person name="Boutros M."/>
            <person name="Vingron M."/>
            <person name="Sauer F."/>
            <person name="Hoheisel J.D."/>
            <person name="Paro R."/>
        </authorList>
    </citation>
    <scope>NUCLEOTIDE SEQUENCE</scope>
</reference>
<evidence type="ECO:0000313" key="1">
    <source>
        <dbReference type="EMBL" id="DAA04137.1"/>
    </source>
</evidence>
<proteinExistence type="predicted"/>